<gene>
    <name evidence="5" type="ORF">D0863_09256</name>
</gene>
<dbReference type="GO" id="GO:0050661">
    <property type="term" value="F:NADP binding"/>
    <property type="evidence" value="ECO:0007669"/>
    <property type="project" value="InterPro"/>
</dbReference>
<evidence type="ECO:0000256" key="3">
    <source>
        <dbReference type="ARBA" id="ARBA00022827"/>
    </source>
</evidence>
<keyword evidence="2" id="KW-0285">Flavoprotein</keyword>
<evidence type="ECO:0000256" key="2">
    <source>
        <dbReference type="ARBA" id="ARBA00022630"/>
    </source>
</evidence>
<organism evidence="5 6">
    <name type="scientific">Hortaea werneckii</name>
    <name type="common">Black yeast</name>
    <name type="synonym">Cladosporium werneckii</name>
    <dbReference type="NCBI Taxonomy" id="91943"/>
    <lineage>
        <taxon>Eukaryota</taxon>
        <taxon>Fungi</taxon>
        <taxon>Dikarya</taxon>
        <taxon>Ascomycota</taxon>
        <taxon>Pezizomycotina</taxon>
        <taxon>Dothideomycetes</taxon>
        <taxon>Dothideomycetidae</taxon>
        <taxon>Mycosphaerellales</taxon>
        <taxon>Teratosphaeriaceae</taxon>
        <taxon>Hortaea</taxon>
    </lineage>
</organism>
<dbReference type="SUPFAM" id="SSF51905">
    <property type="entry name" value="FAD/NAD(P)-binding domain"/>
    <property type="match status" value="3"/>
</dbReference>
<accession>A0A3M7DMT0</accession>
<dbReference type="Proteomes" id="UP000269276">
    <property type="component" value="Unassembled WGS sequence"/>
</dbReference>
<comment type="similarity">
    <text evidence="1">Belongs to the FAD-binding monooxygenase family.</text>
</comment>
<keyword evidence="4" id="KW-0560">Oxidoreductase</keyword>
<proteinExistence type="inferred from homology"/>
<sequence>MLRTKRNWTQPRARLQGPHVLLQMQGYKKCYPNVSSIASVDNSYSWLSCFAFVIPTLLASIERVVAMNDTLPEERRPSNWVPVKEEPLYSKRPLKIICIGAGFSGLTLAYKIKHEHKLENILDLVIYEKNPEVGGTWYENRYPGAACDIPAHAYTFPFEPNPDWSHFYAPAPEIETYIKRTTRKWNLDEKVQFNSKVLNAHWDQDNGKWNLELEQAGARKHESCDILVNACGFLNKWKWPTSIEGLFEFKGKLMHTADWDESYEWEGKRVAVIGNGSSGIQAVAAMAPKTARLVNYVRNPTWVSINFLAQHAKDGHNFAYSEEDRQKFRENHEAFLEYRKALEGSVNAFFYGMHTGHPAADGLMAICKTQMKDRLDFAPELAEKLIPNFRPGCRRLSPGDGYLEAFRLGNADMCWDSIQRITEHGIKTAAGEEKFDLIVCATGFNTSFVPPFELFGHRGATLNERWAVDPHAFFSVQVDGFPNYFIFNGPNCVISHGSVLTNGGFVSDYILRWVMKLASEDIKSMDVKPESVSDFNVYTQEFLKRMAWADKCRSWYKNGKEEGAVTGTYGGSFLHFKTLMENLGAEHFNFTYNSANRFRFLGNGEAIGENQGMGDMAYYMDEMDAKRRRLEEGLKTGTS</sequence>
<dbReference type="InterPro" id="IPR020946">
    <property type="entry name" value="Flavin_mOase-like"/>
</dbReference>
<dbReference type="InterPro" id="IPR036188">
    <property type="entry name" value="FAD/NAD-bd_sf"/>
</dbReference>
<dbReference type="PANTHER" id="PTHR42877:SF11">
    <property type="entry name" value="MONOOXYGENASE, PUTATIVE (AFU_ORTHOLOGUE AFUA_6G13790)-RELATED"/>
    <property type="match status" value="1"/>
</dbReference>
<dbReference type="Gene3D" id="3.50.50.60">
    <property type="entry name" value="FAD/NAD(P)-binding domain"/>
    <property type="match status" value="2"/>
</dbReference>
<dbReference type="GO" id="GO:0050660">
    <property type="term" value="F:flavin adenine dinucleotide binding"/>
    <property type="evidence" value="ECO:0007669"/>
    <property type="project" value="InterPro"/>
</dbReference>
<dbReference type="EMBL" id="QWIP01000363">
    <property type="protein sequence ID" value="RMY65236.1"/>
    <property type="molecule type" value="Genomic_DNA"/>
</dbReference>
<protein>
    <recommendedName>
        <fullName evidence="7">FAD/NAD(P)-binding domain-containing protein</fullName>
    </recommendedName>
</protein>
<dbReference type="Pfam" id="PF00743">
    <property type="entry name" value="FMO-like"/>
    <property type="match status" value="1"/>
</dbReference>
<dbReference type="InterPro" id="IPR051209">
    <property type="entry name" value="FAD-bind_Monooxygenase_sf"/>
</dbReference>
<dbReference type="GO" id="GO:0004499">
    <property type="term" value="F:N,N-dimethylaniline monooxygenase activity"/>
    <property type="evidence" value="ECO:0007669"/>
    <property type="project" value="InterPro"/>
</dbReference>
<reference evidence="5 6" key="1">
    <citation type="journal article" date="2018" name="BMC Genomics">
        <title>Genomic evidence for intraspecific hybridization in a clonal and extremely halotolerant yeast.</title>
        <authorList>
            <person name="Gostincar C."/>
            <person name="Stajich J.E."/>
            <person name="Zupancic J."/>
            <person name="Zalar P."/>
            <person name="Gunde-Cimerman N."/>
        </authorList>
    </citation>
    <scope>NUCLEOTIDE SEQUENCE [LARGE SCALE GENOMIC DNA]</scope>
    <source>
        <strain evidence="5 6">EXF-2682</strain>
    </source>
</reference>
<evidence type="ECO:0000256" key="4">
    <source>
        <dbReference type="ARBA" id="ARBA00023002"/>
    </source>
</evidence>
<evidence type="ECO:0000313" key="5">
    <source>
        <dbReference type="EMBL" id="RMY65236.1"/>
    </source>
</evidence>
<dbReference type="OrthoDB" id="74360at2759"/>
<evidence type="ECO:0000256" key="1">
    <source>
        <dbReference type="ARBA" id="ARBA00010139"/>
    </source>
</evidence>
<comment type="caution">
    <text evidence="5">The sequence shown here is derived from an EMBL/GenBank/DDBJ whole genome shotgun (WGS) entry which is preliminary data.</text>
</comment>
<keyword evidence="3" id="KW-0274">FAD</keyword>
<evidence type="ECO:0000313" key="6">
    <source>
        <dbReference type="Proteomes" id="UP000269276"/>
    </source>
</evidence>
<name>A0A3M7DMT0_HORWE</name>
<dbReference type="PANTHER" id="PTHR42877">
    <property type="entry name" value="L-ORNITHINE N(5)-MONOOXYGENASE-RELATED"/>
    <property type="match status" value="1"/>
</dbReference>
<dbReference type="AlphaFoldDB" id="A0A3M7DMT0"/>
<evidence type="ECO:0008006" key="7">
    <source>
        <dbReference type="Google" id="ProtNLM"/>
    </source>
</evidence>
<dbReference type="VEuPathDB" id="FungiDB:BTJ68_13604"/>